<proteinExistence type="predicted"/>
<keyword evidence="3" id="KW-1185">Reference proteome</keyword>
<dbReference type="EMBL" id="BSUM01000001">
    <property type="protein sequence ID" value="GMA32506.1"/>
    <property type="molecule type" value="Genomic_DNA"/>
</dbReference>
<dbReference type="AlphaFoldDB" id="A0AA37XFU9"/>
<gene>
    <name evidence="2" type="ORF">GCM10025875_24980</name>
</gene>
<evidence type="ECO:0000313" key="3">
    <source>
        <dbReference type="Proteomes" id="UP001157161"/>
    </source>
</evidence>
<name>A0AA37XFU9_9MICO</name>
<protein>
    <recommendedName>
        <fullName evidence="4">RAMA domain-containing protein</fullName>
    </recommendedName>
</protein>
<organism evidence="2 3">
    <name type="scientific">Litorihabitans aurantiacus</name>
    <dbReference type="NCBI Taxonomy" id="1930061"/>
    <lineage>
        <taxon>Bacteria</taxon>
        <taxon>Bacillati</taxon>
        <taxon>Actinomycetota</taxon>
        <taxon>Actinomycetes</taxon>
        <taxon>Micrococcales</taxon>
        <taxon>Beutenbergiaceae</taxon>
        <taxon>Litorihabitans</taxon>
    </lineage>
</organism>
<reference evidence="2" key="2">
    <citation type="submission" date="2023-02" db="EMBL/GenBank/DDBJ databases">
        <authorList>
            <person name="Sun Q."/>
            <person name="Mori K."/>
        </authorList>
    </citation>
    <scope>NUCLEOTIDE SEQUENCE</scope>
    <source>
        <strain evidence="2">NBRC 112290</strain>
    </source>
</reference>
<reference evidence="2" key="1">
    <citation type="journal article" date="2014" name="Int. J. Syst. Evol. Microbiol.">
        <title>Complete genome sequence of Corynebacterium casei LMG S-19264T (=DSM 44701T), isolated from a smear-ripened cheese.</title>
        <authorList>
            <consortium name="US DOE Joint Genome Institute (JGI-PGF)"/>
            <person name="Walter F."/>
            <person name="Albersmeier A."/>
            <person name="Kalinowski J."/>
            <person name="Ruckert C."/>
        </authorList>
    </citation>
    <scope>NUCLEOTIDE SEQUENCE</scope>
    <source>
        <strain evidence="2">NBRC 112290</strain>
    </source>
</reference>
<comment type="caution">
    <text evidence="2">The sequence shown here is derived from an EMBL/GenBank/DDBJ whole genome shotgun (WGS) entry which is preliminary data.</text>
</comment>
<feature type="compositionally biased region" description="Basic residues" evidence="1">
    <location>
        <begin position="286"/>
        <end position="296"/>
    </location>
</feature>
<feature type="region of interest" description="Disordered" evidence="1">
    <location>
        <begin position="272"/>
        <end position="296"/>
    </location>
</feature>
<sequence length="296" mass="30239">MIPAFPHESNRSATPDGATDVPADVDPQVADAGAWATEAGFAVVPVAATPEGDVVALDHSSTAVLVAGVDELDAAQLVSLLGRAAAVAGASPADLAADHPGGSKALRNAWWHARTATDGGVAPVPAPALLVLARSVTDDVLAAFALLAGTVHVHLVGAESDGDDRTDGETSVAADAAEASEVPNESAVEHDPAQHEHLRAVVALVGQADLVLAARTDVGARLTDTGEIEVDGDAYRDPAVAANAALGEDVPDGWTAWRFGPDGPFLGEALQEAQNQPQDRPAERAKRPHRRRAVKG</sequence>
<accession>A0AA37XFU9</accession>
<evidence type="ECO:0008006" key="4">
    <source>
        <dbReference type="Google" id="ProtNLM"/>
    </source>
</evidence>
<feature type="region of interest" description="Disordered" evidence="1">
    <location>
        <begin position="158"/>
        <end position="184"/>
    </location>
</feature>
<feature type="region of interest" description="Disordered" evidence="1">
    <location>
        <begin position="1"/>
        <end position="25"/>
    </location>
</feature>
<evidence type="ECO:0000313" key="2">
    <source>
        <dbReference type="EMBL" id="GMA32506.1"/>
    </source>
</evidence>
<evidence type="ECO:0000256" key="1">
    <source>
        <dbReference type="SAM" id="MobiDB-lite"/>
    </source>
</evidence>
<dbReference type="RefSeq" id="WP_284251187.1">
    <property type="nucleotide sequence ID" value="NZ_BSUM01000001.1"/>
</dbReference>
<dbReference type="Proteomes" id="UP001157161">
    <property type="component" value="Unassembled WGS sequence"/>
</dbReference>
<feature type="compositionally biased region" description="Low complexity" evidence="1">
    <location>
        <begin position="171"/>
        <end position="182"/>
    </location>
</feature>